<evidence type="ECO:0000256" key="3">
    <source>
        <dbReference type="ARBA" id="ARBA00022692"/>
    </source>
</evidence>
<proteinExistence type="inferred from homology"/>
<feature type="region of interest" description="Disordered" evidence="6">
    <location>
        <begin position="67"/>
        <end position="93"/>
    </location>
</feature>
<evidence type="ECO:0000256" key="5">
    <source>
        <dbReference type="ARBA" id="ARBA00023136"/>
    </source>
</evidence>
<evidence type="ECO:0000256" key="2">
    <source>
        <dbReference type="ARBA" id="ARBA00006939"/>
    </source>
</evidence>
<feature type="region of interest" description="Disordered" evidence="6">
    <location>
        <begin position="312"/>
        <end position="347"/>
    </location>
</feature>
<feature type="signal peptide" evidence="8">
    <location>
        <begin position="1"/>
        <end position="18"/>
    </location>
</feature>
<dbReference type="GO" id="GO:0005385">
    <property type="term" value="F:zinc ion transmembrane transporter activity"/>
    <property type="evidence" value="ECO:0007669"/>
    <property type="project" value="TreeGrafter"/>
</dbReference>
<evidence type="ECO:0000256" key="7">
    <source>
        <dbReference type="SAM" id="Phobius"/>
    </source>
</evidence>
<feature type="transmembrane region" description="Helical" evidence="7">
    <location>
        <begin position="549"/>
        <end position="573"/>
    </location>
</feature>
<evidence type="ECO:0000256" key="6">
    <source>
        <dbReference type="SAM" id="MobiDB-lite"/>
    </source>
</evidence>
<evidence type="ECO:0000256" key="8">
    <source>
        <dbReference type="SAM" id="SignalP"/>
    </source>
</evidence>
<accession>A0A7I8VJE3</accession>
<keyword evidence="4 7" id="KW-1133">Transmembrane helix</keyword>
<dbReference type="PANTHER" id="PTHR12191">
    <property type="entry name" value="SOLUTE CARRIER FAMILY 39"/>
    <property type="match status" value="1"/>
</dbReference>
<evidence type="ECO:0000256" key="4">
    <source>
        <dbReference type="ARBA" id="ARBA00022989"/>
    </source>
</evidence>
<evidence type="ECO:0000313" key="10">
    <source>
        <dbReference type="Proteomes" id="UP000549394"/>
    </source>
</evidence>
<dbReference type="InterPro" id="IPR050799">
    <property type="entry name" value="ZIP_Transporter"/>
</dbReference>
<feature type="transmembrane region" description="Helical" evidence="7">
    <location>
        <begin position="489"/>
        <end position="510"/>
    </location>
</feature>
<feature type="transmembrane region" description="Helical" evidence="7">
    <location>
        <begin position="243"/>
        <end position="264"/>
    </location>
</feature>
<feature type="transmembrane region" description="Helical" evidence="7">
    <location>
        <begin position="162"/>
        <end position="186"/>
    </location>
</feature>
<feature type="transmembrane region" description="Helical" evidence="7">
    <location>
        <begin position="198"/>
        <end position="223"/>
    </location>
</feature>
<keyword evidence="8" id="KW-0732">Signal</keyword>
<keyword evidence="5 7" id="KW-0472">Membrane</keyword>
<dbReference type="Pfam" id="PF02535">
    <property type="entry name" value="Zip"/>
    <property type="match status" value="1"/>
</dbReference>
<keyword evidence="10" id="KW-1185">Reference proteome</keyword>
<comment type="subcellular location">
    <subcellularLocation>
        <location evidence="1">Membrane</location>
        <topology evidence="1">Multi-pass membrane protein</topology>
    </subcellularLocation>
</comment>
<dbReference type="AlphaFoldDB" id="A0A7I8VJE3"/>
<dbReference type="Proteomes" id="UP000549394">
    <property type="component" value="Unassembled WGS sequence"/>
</dbReference>
<evidence type="ECO:0000256" key="1">
    <source>
        <dbReference type="ARBA" id="ARBA00004141"/>
    </source>
</evidence>
<keyword evidence="3 7" id="KW-0812">Transmembrane</keyword>
<dbReference type="GO" id="GO:0030003">
    <property type="term" value="P:intracellular monoatomic cation homeostasis"/>
    <property type="evidence" value="ECO:0007669"/>
    <property type="project" value="TreeGrafter"/>
</dbReference>
<dbReference type="PANTHER" id="PTHR12191:SF37">
    <property type="entry name" value="ZINC TRANSPORTER FOI"/>
    <property type="match status" value="1"/>
</dbReference>
<name>A0A7I8VJE3_9ANNE</name>
<dbReference type="InterPro" id="IPR003689">
    <property type="entry name" value="ZIP"/>
</dbReference>
<dbReference type="OrthoDB" id="200954at2759"/>
<dbReference type="GO" id="GO:0140410">
    <property type="term" value="F:monoatomic cation:bicarbonate symporter activity"/>
    <property type="evidence" value="ECO:0007669"/>
    <property type="project" value="TreeGrafter"/>
</dbReference>
<reference evidence="9 10" key="1">
    <citation type="submission" date="2020-08" db="EMBL/GenBank/DDBJ databases">
        <authorList>
            <person name="Hejnol A."/>
        </authorList>
    </citation>
    <scope>NUCLEOTIDE SEQUENCE [LARGE SCALE GENOMIC DNA]</scope>
</reference>
<organism evidence="9 10">
    <name type="scientific">Dimorphilus gyrociliatus</name>
    <dbReference type="NCBI Taxonomy" id="2664684"/>
    <lineage>
        <taxon>Eukaryota</taxon>
        <taxon>Metazoa</taxon>
        <taxon>Spiralia</taxon>
        <taxon>Lophotrochozoa</taxon>
        <taxon>Annelida</taxon>
        <taxon>Polychaeta</taxon>
        <taxon>Polychaeta incertae sedis</taxon>
        <taxon>Dinophilidae</taxon>
        <taxon>Dimorphilus</taxon>
    </lineage>
</organism>
<comment type="caution">
    <text evidence="9">The sequence shown here is derived from an EMBL/GenBank/DDBJ whole genome shotgun (WGS) entry which is preliminary data.</text>
</comment>
<protein>
    <submittedName>
        <fullName evidence="9">DgyrCDS4777</fullName>
    </submittedName>
</protein>
<dbReference type="GO" id="GO:0071578">
    <property type="term" value="P:zinc ion import across plasma membrane"/>
    <property type="evidence" value="ECO:0007669"/>
    <property type="project" value="TreeGrafter"/>
</dbReference>
<feature type="transmembrane region" description="Helical" evidence="7">
    <location>
        <begin position="516"/>
        <end position="537"/>
    </location>
</feature>
<feature type="chain" id="PRO_5029491969" evidence="8">
    <location>
        <begin position="19"/>
        <end position="574"/>
    </location>
</feature>
<sequence>MILSVFSLVFILFSGVNGNFSPDYVLDNLGFNTTITIDDFGQLLKRLKLGTEYQRVHCEHKDEHSLHLNKDHDHNSNHSSHDDDHDGHNDEMHTNSIQKDKQLTKNQKNLCLHHSQYPGLQNRDAISRDDFMKLCPVIISQLDDQSCNLCTEKEKVQKNKKIWIWVYSICAVTVSSLASLVCAVLVPLLKRVFYNHLLNFLVALAVSCLTGDALMHLIPHAILDQHGDDNGHNHQDDDKHGKALFYGLMAVVGIYSFFVFERIISWLGEVRRRKKEAKADSKTTKPKNDTKNNQTTISERVGLTSNAKTCPLTEGEPMGFKNKVSFNDAHDSEADRPRLNSNNQPQETDCHCDNIVMTVHSKEVKRYADEMHQQVFHDCELSPADTDCSASHSRVVHYHQHKNGTPANCSVEKGKADKLQKQIKPVAWMVLFGDGLHNFCDGIAIGTAFSISISGGMSTAIAVFCHELPHEFGDFAVLLRAGMSVKQALGYNFLSSVTSFIGMVIGIMIGETFWTSYMLTFIAGTFLYISLAHMLPEMTSIYSRKGEKLFIHAFLQNAGLLIGWIGMFVIAYYH</sequence>
<dbReference type="EMBL" id="CAJFCJ010000006">
    <property type="protein sequence ID" value="CAD5115839.1"/>
    <property type="molecule type" value="Genomic_DNA"/>
</dbReference>
<evidence type="ECO:0000313" key="9">
    <source>
        <dbReference type="EMBL" id="CAD5115839.1"/>
    </source>
</evidence>
<feature type="compositionally biased region" description="Basic and acidic residues" evidence="6">
    <location>
        <begin position="328"/>
        <end position="338"/>
    </location>
</feature>
<dbReference type="GO" id="GO:0005886">
    <property type="term" value="C:plasma membrane"/>
    <property type="evidence" value="ECO:0007669"/>
    <property type="project" value="TreeGrafter"/>
</dbReference>
<gene>
    <name evidence="9" type="ORF">DGYR_LOCUS4533</name>
</gene>
<comment type="similarity">
    <text evidence="2">Belongs to the ZIP transporter (TC 2.A.5) family.</text>
</comment>
<feature type="compositionally biased region" description="Basic and acidic residues" evidence="6">
    <location>
        <begin position="277"/>
        <end position="290"/>
    </location>
</feature>
<feature type="region of interest" description="Disordered" evidence="6">
    <location>
        <begin position="275"/>
        <end position="299"/>
    </location>
</feature>